<organism evidence="4 5">
    <name type="scientific">Micavibrio aeruginosavorus</name>
    <dbReference type="NCBI Taxonomy" id="349221"/>
    <lineage>
        <taxon>Bacteria</taxon>
        <taxon>Pseudomonadati</taxon>
        <taxon>Bdellovibrionota</taxon>
        <taxon>Bdellovibrionia</taxon>
        <taxon>Bdellovibrionales</taxon>
        <taxon>Pseudobdellovibrionaceae</taxon>
        <taxon>Micavibrio</taxon>
    </lineage>
</organism>
<evidence type="ECO:0000256" key="2">
    <source>
        <dbReference type="SAM" id="SignalP"/>
    </source>
</evidence>
<feature type="region of interest" description="Disordered" evidence="1">
    <location>
        <begin position="23"/>
        <end position="91"/>
    </location>
</feature>
<dbReference type="InterPro" id="IPR036366">
    <property type="entry name" value="PGBDSf"/>
</dbReference>
<comment type="caution">
    <text evidence="4">The sequence shown here is derived from an EMBL/GenBank/DDBJ whole genome shotgun (WGS) entry which is preliminary data.</text>
</comment>
<keyword evidence="2" id="KW-0732">Signal</keyword>
<evidence type="ECO:0000256" key="1">
    <source>
        <dbReference type="SAM" id="MobiDB-lite"/>
    </source>
</evidence>
<evidence type="ECO:0000313" key="4">
    <source>
        <dbReference type="EMBL" id="PZO82101.1"/>
    </source>
</evidence>
<reference evidence="4 5" key="1">
    <citation type="submission" date="2017-08" db="EMBL/GenBank/DDBJ databases">
        <title>Infants hospitalized years apart are colonized by the same room-sourced microbial strains.</title>
        <authorList>
            <person name="Brooks B."/>
            <person name="Olm M.R."/>
            <person name="Firek B.A."/>
            <person name="Baker R."/>
            <person name="Thomas B.C."/>
            <person name="Morowitz M.J."/>
            <person name="Banfield J.F."/>
        </authorList>
    </citation>
    <scope>NUCLEOTIDE SEQUENCE [LARGE SCALE GENOMIC DNA]</scope>
    <source>
        <strain evidence="4">S2_018_000_R2_104</strain>
    </source>
</reference>
<feature type="signal peptide" evidence="2">
    <location>
        <begin position="1"/>
        <end position="22"/>
    </location>
</feature>
<feature type="chain" id="PRO_5015919856" description="Peptidoglycan binding-like domain-containing protein" evidence="2">
    <location>
        <begin position="23"/>
        <end position="127"/>
    </location>
</feature>
<dbReference type="Proteomes" id="UP000249557">
    <property type="component" value="Unassembled WGS sequence"/>
</dbReference>
<dbReference type="Pfam" id="PF01471">
    <property type="entry name" value="PG_binding_1"/>
    <property type="match status" value="1"/>
</dbReference>
<dbReference type="InterPro" id="IPR002477">
    <property type="entry name" value="Peptidoglycan-bd-like"/>
</dbReference>
<proteinExistence type="predicted"/>
<evidence type="ECO:0000313" key="5">
    <source>
        <dbReference type="Proteomes" id="UP000249557"/>
    </source>
</evidence>
<sequence>MTFVRTLLTTAAAVVISTGAMAAGDYNSSSANRPSDEVSATNSESMDATASSNTTANTSVSVSGMDSGTIQSVQSSLKSEGHSVSVDGKWGPQTASALREFQMNNDLPATGQLDTQTLAALNIDMNQ</sequence>
<name>A0A2W5BGG0_9BACT</name>
<feature type="compositionally biased region" description="Polar residues" evidence="1">
    <location>
        <begin position="64"/>
        <end position="78"/>
    </location>
</feature>
<feature type="compositionally biased region" description="Low complexity" evidence="1">
    <location>
        <begin position="48"/>
        <end position="63"/>
    </location>
</feature>
<dbReference type="AlphaFoldDB" id="A0A2W5BGG0"/>
<dbReference type="EMBL" id="QFNK01000273">
    <property type="protein sequence ID" value="PZO82101.1"/>
    <property type="molecule type" value="Genomic_DNA"/>
</dbReference>
<dbReference type="SUPFAM" id="SSF47090">
    <property type="entry name" value="PGBD-like"/>
    <property type="match status" value="1"/>
</dbReference>
<dbReference type="InterPro" id="IPR036365">
    <property type="entry name" value="PGBD-like_sf"/>
</dbReference>
<gene>
    <name evidence="4" type="ORF">DI626_10310</name>
</gene>
<feature type="compositionally biased region" description="Polar residues" evidence="1">
    <location>
        <begin position="26"/>
        <end position="46"/>
    </location>
</feature>
<accession>A0A2W5BGG0</accession>
<evidence type="ECO:0000259" key="3">
    <source>
        <dbReference type="Pfam" id="PF01471"/>
    </source>
</evidence>
<dbReference type="Gene3D" id="1.10.101.10">
    <property type="entry name" value="PGBD-like superfamily/PGBD"/>
    <property type="match status" value="1"/>
</dbReference>
<protein>
    <recommendedName>
        <fullName evidence="3">Peptidoglycan binding-like domain-containing protein</fullName>
    </recommendedName>
</protein>
<feature type="domain" description="Peptidoglycan binding-like" evidence="3">
    <location>
        <begin position="70"/>
        <end position="121"/>
    </location>
</feature>